<feature type="binding site" evidence="2">
    <location>
        <position position="1012"/>
    </location>
    <ligand>
        <name>Mg(2+)</name>
        <dbReference type="ChEBI" id="CHEBI:18420"/>
        <note>catalytic</note>
    </ligand>
</feature>
<dbReference type="RefSeq" id="WP_015179819.1">
    <property type="nucleotide sequence ID" value="NC_019731.1"/>
</dbReference>
<dbReference type="KEGG" id="oni:Osc7112_6757"/>
<geneLocation type="plasmid" evidence="6 7">
    <name>pOSC7112.03</name>
</geneLocation>
<dbReference type="SUPFAM" id="SSF54060">
    <property type="entry name" value="His-Me finger endonucleases"/>
    <property type="match status" value="1"/>
</dbReference>
<name>K9VUH1_9CYAN</name>
<reference evidence="6 7" key="1">
    <citation type="submission" date="2012-05" db="EMBL/GenBank/DDBJ databases">
        <title>Finished plasmid 3 of genome of Oscillatoria sp. PCC 7112.</title>
        <authorList>
            <consortium name="US DOE Joint Genome Institute"/>
            <person name="Gugger M."/>
            <person name="Coursin T."/>
            <person name="Rippka R."/>
            <person name="Tandeau De Marsac N."/>
            <person name="Huntemann M."/>
            <person name="Wei C.-L."/>
            <person name="Han J."/>
            <person name="Detter J.C."/>
            <person name="Han C."/>
            <person name="Tapia R."/>
            <person name="Davenport K."/>
            <person name="Daligault H."/>
            <person name="Erkkila T."/>
            <person name="Gu W."/>
            <person name="Munk A.C.C."/>
            <person name="Teshima H."/>
            <person name="Xu Y."/>
            <person name="Chain P."/>
            <person name="Chen A."/>
            <person name="Krypides N."/>
            <person name="Mavromatis K."/>
            <person name="Markowitz V."/>
            <person name="Szeto E."/>
            <person name="Ivanova N."/>
            <person name="Mikhailova N."/>
            <person name="Ovchinnikova G."/>
            <person name="Pagani I."/>
            <person name="Pati A."/>
            <person name="Goodwin L."/>
            <person name="Peters L."/>
            <person name="Pitluck S."/>
            <person name="Woyke T."/>
            <person name="Kerfeld C."/>
        </authorList>
    </citation>
    <scope>NUCLEOTIDE SEQUENCE [LARGE SCALE GENOMIC DNA]</scope>
    <source>
        <strain evidence="6 7">PCC 7112</strain>
        <plasmid evidence="6 7">pOSC7112.03</plasmid>
    </source>
</reference>
<keyword evidence="6" id="KW-0255">Endonuclease</keyword>
<dbReference type="AlphaFoldDB" id="K9VUH1"/>
<feature type="domain" description="DNA/RNA non-specific endonuclease/pyrophosphatase/phosphodiesterase" evidence="5">
    <location>
        <begin position="835"/>
        <end position="1201"/>
    </location>
</feature>
<feature type="domain" description="ENPP1-3/EXOG-like endonuclease/phosphodiesterase" evidence="4">
    <location>
        <begin position="836"/>
        <end position="1201"/>
    </location>
</feature>
<sequence length="1220" mass="136465">MKEVNLFVSTFEQGKGLLPWDKVVDLSDSALLPGFSETQKRELLSKPWNGYDDFNPNRILTATWKKDTNKWYGHDGITPLDQPLNDPANTSTNFTLPQSLTAGQNYNFAVESVSNSGAVTKDFGQFKTLPPVSNSPFSSVSVLTHGFTLLPNQSGIPDSFFQMANKIATVSGNTPENSGLIMRYDKPTGNWIPIDLQGRVITDLTEGLKTSETAYLSTLANNLKAGVFIDGKEIKYLNNNKPLVLLTEWSLDRESVIPDVGFSEGAADALFASMVQLDLALGGKVGEYENNQLQRLYDSQGNLIRQQGDLFNSPMHFMGFSRGTVVNSEIVQRLGTFFPQAGGTSMANRDLQMTTIDPHDFYQPSLNLRLPGFIETNFSDFYEPKIQVWNNVTFADNYYQTVADPNGGTATPNGRSLSQLPQEELDKNPKPAGLNFPKASGDTLGKADREILLGTRNGEPDRINSRIGFTKDDSIGGTHKRAFGWYAGTVDLDLEEVLLQYPHVEASENPQAVNDMLGKMGLPEMFDPNFPAAKPWYDNGNGEGVGEGWFYSVLGGGKEQRQYSPTGRVPVSFDNTLSAGMRGDYAVPTLFNGNFDQFIPNKSVAEDFGRNAISQVLPGWSFHNNSPQVTQGSTSNLLTVENLVDWRQVGSLQKHREKLGYDGSRPNYALELGSDESITHNRFVVPDWGVLRFDLHVPNPGNGKLKVFIKEANADGWTELNSVDLSLADDPHTLNPNDNNQYVRKNAIGYYDFKDGQYSDPYSYKLSYAREGFETFHLDVPNHLRGKPALLKFELEGNSLVYLDDVFFKSAHLKLDNPDNARPDASKNTNNYLIERPQYSLSYNNETKGANWVSWQLNKAWLGDVRRQRITGEPNNPDHPYVEQVPIVSYGNSYGRNYPPGFDDGGLDSNFPQSPDQVRPVDATFSPYDINNGNVVVYPWVPDGLLPANWVRTQGGDYRNNTLYVPGGFVQFADRRYEKGHLAPIEDRTRTFKDALSTYMTSNLLPFQHYVNKTPWKNFEEESNKFVQGNNAELYIIAGATGYNLDRKLPDPYPTEHPFQSHPDPLPGVVKNLVSLREQNGELIFDRDPLGRIRTRNGGNEGINFQWLTNPKQIGIPEFFWKVVVPLRPGQGIADLNEDTQPIAVIMPNIDARKFPDNQLILGNDTTLDLSRPGVWETYAVTVRDVEHLTGYNFFSGLPQELQDAIEEDRNTNFFLNPSP</sequence>
<dbReference type="Pfam" id="PF01223">
    <property type="entry name" value="Endonuclease_NS"/>
    <property type="match status" value="2"/>
</dbReference>
<dbReference type="PANTHER" id="PTHR13966:SF5">
    <property type="entry name" value="ENDONUCLEASE G, MITOCHONDRIAL"/>
    <property type="match status" value="1"/>
</dbReference>
<feature type="active site" description="Proton acceptor" evidence="1">
    <location>
        <position position="981"/>
    </location>
</feature>
<keyword evidence="6" id="KW-0378">Hydrolase</keyword>
<keyword evidence="6" id="KW-0540">Nuclease</keyword>
<dbReference type="Proteomes" id="UP000010478">
    <property type="component" value="Plasmid pOSC7112.03"/>
</dbReference>
<dbReference type="SMART" id="SM00477">
    <property type="entry name" value="NUC"/>
    <property type="match status" value="1"/>
</dbReference>
<evidence type="ECO:0000259" key="5">
    <source>
        <dbReference type="SMART" id="SM00892"/>
    </source>
</evidence>
<dbReference type="InterPro" id="IPR044925">
    <property type="entry name" value="His-Me_finger_sf"/>
</dbReference>
<dbReference type="InterPro" id="IPR001604">
    <property type="entry name" value="Endo_G_ENPP1-like_dom"/>
</dbReference>
<feature type="compositionally biased region" description="Polar residues" evidence="3">
    <location>
        <begin position="408"/>
        <end position="421"/>
    </location>
</feature>
<feature type="region of interest" description="Disordered" evidence="3">
    <location>
        <begin position="405"/>
        <end position="440"/>
    </location>
</feature>
<dbReference type="EMBL" id="CP003617">
    <property type="protein sequence ID" value="AFZ10855.1"/>
    <property type="molecule type" value="Genomic_DNA"/>
</dbReference>
<dbReference type="InterPro" id="IPR020821">
    <property type="entry name" value="ENPP1-3/EXOG-like_nuc-like"/>
</dbReference>
<dbReference type="GO" id="GO:0046872">
    <property type="term" value="F:metal ion binding"/>
    <property type="evidence" value="ECO:0007669"/>
    <property type="project" value="UniProtKB-KW"/>
</dbReference>
<accession>K9VUH1</accession>
<dbReference type="GO" id="GO:0016787">
    <property type="term" value="F:hydrolase activity"/>
    <property type="evidence" value="ECO:0007669"/>
    <property type="project" value="InterPro"/>
</dbReference>
<evidence type="ECO:0000256" key="2">
    <source>
        <dbReference type="PIRSR" id="PIRSR640255-2"/>
    </source>
</evidence>
<dbReference type="InterPro" id="IPR044929">
    <property type="entry name" value="DNA/RNA_non-sp_Endonuclease_sf"/>
</dbReference>
<keyword evidence="7" id="KW-1185">Reference proteome</keyword>
<dbReference type="SMART" id="SM00892">
    <property type="entry name" value="Endonuclease_NS"/>
    <property type="match status" value="1"/>
</dbReference>
<dbReference type="PATRIC" id="fig|179408.3.peg.8093"/>
<evidence type="ECO:0000313" key="6">
    <source>
        <dbReference type="EMBL" id="AFZ10855.1"/>
    </source>
</evidence>
<dbReference type="InterPro" id="IPR040255">
    <property type="entry name" value="Non-specific_endonuclease"/>
</dbReference>
<dbReference type="Gene3D" id="3.40.570.10">
    <property type="entry name" value="Extracellular Endonuclease, subunit A"/>
    <property type="match status" value="1"/>
</dbReference>
<dbReference type="PANTHER" id="PTHR13966">
    <property type="entry name" value="ENDONUCLEASE RELATED"/>
    <property type="match status" value="1"/>
</dbReference>
<protein>
    <submittedName>
        <fullName evidence="6">DNA/RNA non-specific endonuclease</fullName>
    </submittedName>
</protein>
<evidence type="ECO:0000256" key="1">
    <source>
        <dbReference type="PIRSR" id="PIRSR640255-1"/>
    </source>
</evidence>
<proteinExistence type="predicted"/>
<keyword evidence="6" id="KW-0614">Plasmid</keyword>
<evidence type="ECO:0000313" key="7">
    <source>
        <dbReference type="Proteomes" id="UP000010478"/>
    </source>
</evidence>
<evidence type="ECO:0000256" key="3">
    <source>
        <dbReference type="SAM" id="MobiDB-lite"/>
    </source>
</evidence>
<dbReference type="GO" id="GO:0004519">
    <property type="term" value="F:endonuclease activity"/>
    <property type="evidence" value="ECO:0007669"/>
    <property type="project" value="UniProtKB-KW"/>
</dbReference>
<dbReference type="GO" id="GO:0003676">
    <property type="term" value="F:nucleic acid binding"/>
    <property type="evidence" value="ECO:0007669"/>
    <property type="project" value="InterPro"/>
</dbReference>
<evidence type="ECO:0000259" key="4">
    <source>
        <dbReference type="SMART" id="SM00477"/>
    </source>
</evidence>
<keyword evidence="2" id="KW-0479">Metal-binding</keyword>
<organism evidence="6 7">
    <name type="scientific">Phormidium nigroviride PCC 7112</name>
    <dbReference type="NCBI Taxonomy" id="179408"/>
    <lineage>
        <taxon>Bacteria</taxon>
        <taxon>Bacillati</taxon>
        <taxon>Cyanobacteriota</taxon>
        <taxon>Cyanophyceae</taxon>
        <taxon>Oscillatoriophycideae</taxon>
        <taxon>Oscillatoriales</taxon>
        <taxon>Oscillatoriaceae</taxon>
        <taxon>Phormidium</taxon>
    </lineage>
</organism>
<dbReference type="HOGENOM" id="CLU_268711_0_0_3"/>
<gene>
    <name evidence="6" type="ORF">Osc7112_6757</name>
</gene>